<feature type="compositionally biased region" description="Basic residues" evidence="1">
    <location>
        <begin position="92"/>
        <end position="107"/>
    </location>
</feature>
<feature type="compositionally biased region" description="Basic residues" evidence="1">
    <location>
        <begin position="18"/>
        <end position="32"/>
    </location>
</feature>
<sequence length="173" mass="18998">APREAAARRTQPRAPLGGKRRPAAPSARRRPVPARGRDRWRGDRLPDRLDQAPARHPARQVLERGEGGRLRLRLQAAEYAGRALDDPDLRRDRRARRRGRARPRERRPRAADRNGSQGGVRLPDLPQAGAGGVGGERGTVQLVPVGDRYLRHDARDQPAGGSEGGWARPGGSL</sequence>
<dbReference type="EMBL" id="CADCVW010000106">
    <property type="protein sequence ID" value="CAA9521825.1"/>
    <property type="molecule type" value="Genomic_DNA"/>
</dbReference>
<evidence type="ECO:0000313" key="2">
    <source>
        <dbReference type="EMBL" id="CAA9521825.1"/>
    </source>
</evidence>
<feature type="non-terminal residue" evidence="2">
    <location>
        <position position="1"/>
    </location>
</feature>
<gene>
    <name evidence="2" type="ORF">AVDCRST_MAG39-2809</name>
</gene>
<evidence type="ECO:0000256" key="1">
    <source>
        <dbReference type="SAM" id="MobiDB-lite"/>
    </source>
</evidence>
<name>A0A6J4TET9_9SPHN</name>
<accession>A0A6J4TET9</accession>
<protein>
    <submittedName>
        <fullName evidence="2">Vitamin K epoxide reductase</fullName>
    </submittedName>
</protein>
<feature type="region of interest" description="Disordered" evidence="1">
    <location>
        <begin position="1"/>
        <end position="173"/>
    </location>
</feature>
<feature type="compositionally biased region" description="Gly residues" evidence="1">
    <location>
        <begin position="161"/>
        <end position="173"/>
    </location>
</feature>
<organism evidence="2">
    <name type="scientific">uncultured Sphingomonadaceae bacterium</name>
    <dbReference type="NCBI Taxonomy" id="169976"/>
    <lineage>
        <taxon>Bacteria</taxon>
        <taxon>Pseudomonadati</taxon>
        <taxon>Pseudomonadota</taxon>
        <taxon>Alphaproteobacteria</taxon>
        <taxon>Sphingomonadales</taxon>
        <taxon>Sphingomonadaceae</taxon>
        <taxon>environmental samples</taxon>
    </lineage>
</organism>
<proteinExistence type="predicted"/>
<feature type="compositionally biased region" description="Basic and acidic residues" evidence="1">
    <location>
        <begin position="35"/>
        <end position="50"/>
    </location>
</feature>
<reference evidence="2" key="1">
    <citation type="submission" date="2020-02" db="EMBL/GenBank/DDBJ databases">
        <authorList>
            <person name="Meier V. D."/>
        </authorList>
    </citation>
    <scope>NUCLEOTIDE SEQUENCE</scope>
    <source>
        <strain evidence="2">AVDCRST_MAG39</strain>
    </source>
</reference>
<feature type="non-terminal residue" evidence="2">
    <location>
        <position position="173"/>
    </location>
</feature>
<dbReference type="AlphaFoldDB" id="A0A6J4TET9"/>